<dbReference type="Pfam" id="PF07705">
    <property type="entry name" value="CARDB"/>
    <property type="match status" value="1"/>
</dbReference>
<feature type="region of interest" description="Disordered" evidence="1">
    <location>
        <begin position="122"/>
        <end position="154"/>
    </location>
</feature>
<comment type="caution">
    <text evidence="3">The sequence shown here is derived from an EMBL/GenBank/DDBJ whole genome shotgun (WGS) entry which is preliminary data.</text>
</comment>
<evidence type="ECO:0000313" key="4">
    <source>
        <dbReference type="Proteomes" id="UP000253099"/>
    </source>
</evidence>
<name>A0A366M7Y2_9EURY</name>
<keyword evidence="4" id="KW-1185">Reference proteome</keyword>
<evidence type="ECO:0000259" key="2">
    <source>
        <dbReference type="Pfam" id="PF07705"/>
    </source>
</evidence>
<dbReference type="InterPro" id="IPR011635">
    <property type="entry name" value="CARDB"/>
</dbReference>
<accession>A0A366M7Y2</accession>
<dbReference type="Proteomes" id="UP000253099">
    <property type="component" value="Unassembled WGS sequence"/>
</dbReference>
<feature type="compositionally biased region" description="Low complexity" evidence="1">
    <location>
        <begin position="122"/>
        <end position="146"/>
    </location>
</feature>
<feature type="domain" description="CARDB" evidence="2">
    <location>
        <begin position="163"/>
        <end position="240"/>
    </location>
</feature>
<proteinExistence type="predicted"/>
<evidence type="ECO:0000256" key="1">
    <source>
        <dbReference type="SAM" id="MobiDB-lite"/>
    </source>
</evidence>
<protein>
    <recommendedName>
        <fullName evidence="2">CARDB domain-containing protein</fullName>
    </recommendedName>
</protein>
<dbReference type="EMBL" id="NIZT01000070">
    <property type="protein sequence ID" value="RBQ22351.1"/>
    <property type="molecule type" value="Genomic_DNA"/>
</dbReference>
<dbReference type="AlphaFoldDB" id="A0A366M7Y2"/>
<sequence>MSSYIRILNMLMKWNCFKNEDKNIFFSLLTYFFENQAPYSAIKSYYEKFDIDGLLMLLNVNMEDPDEVNYYKEELDELIVEINRIIDEILINDFGFTENDLWKTIVIPSNSTIDNNQTQVNNQITNNTQTPGNNINPNNNNNGDNNQRTENKNNPVTKVIKKVDLDISKIKKIKSSKNKKIITYKITIQNKGNLKSGKTTLSLCHIRNNKFKSKVKIINIKGIKPKQKITLTVKFYPDNQNHNLCKTEYFVLNPSKT</sequence>
<reference evidence="3 4" key="1">
    <citation type="submission" date="2018-06" db="EMBL/GenBank/DDBJ databases">
        <title>Genomic insight into two independent archaeal endosymbiosis events.</title>
        <authorList>
            <person name="Lind A.E."/>
            <person name="Lewis W.H."/>
            <person name="Spang A."/>
            <person name="Guy L."/>
            <person name="Embley M.T."/>
            <person name="Ettema T.J.G."/>
        </authorList>
    </citation>
    <scope>NUCLEOTIDE SEQUENCE [LARGE SCALE GENOMIC DNA]</scope>
    <source>
        <strain evidence="3">NOE</strain>
    </source>
</reference>
<gene>
    <name evidence="3" type="ORF">ALNOE001_20940</name>
</gene>
<evidence type="ECO:0000313" key="3">
    <source>
        <dbReference type="EMBL" id="RBQ22351.1"/>
    </source>
</evidence>
<organism evidence="3 4">
    <name type="scientific">Candidatus Methanobinarius endosymbioticus</name>
    <dbReference type="NCBI Taxonomy" id="2006182"/>
    <lineage>
        <taxon>Archaea</taxon>
        <taxon>Methanobacteriati</taxon>
        <taxon>Methanobacteriota</taxon>
        <taxon>Methanomada group</taxon>
        <taxon>Methanobacteria</taxon>
        <taxon>Methanobacteriales</taxon>
        <taxon>Methanobacteriaceae</taxon>
        <taxon>Candidatus Methanobinarius</taxon>
    </lineage>
</organism>